<organism evidence="5 6">
    <name type="scientific">Actinoallomurus iriomotensis</name>
    <dbReference type="NCBI Taxonomy" id="478107"/>
    <lineage>
        <taxon>Bacteria</taxon>
        <taxon>Bacillati</taxon>
        <taxon>Actinomycetota</taxon>
        <taxon>Actinomycetes</taxon>
        <taxon>Streptosporangiales</taxon>
        <taxon>Thermomonosporaceae</taxon>
        <taxon>Actinoallomurus</taxon>
    </lineage>
</organism>
<keyword evidence="2" id="KW-0378">Hydrolase</keyword>
<dbReference type="SUPFAM" id="SSF54637">
    <property type="entry name" value="Thioesterase/thiol ester dehydrase-isomerase"/>
    <property type="match status" value="1"/>
</dbReference>
<evidence type="ECO:0000259" key="3">
    <source>
        <dbReference type="Pfam" id="PF03061"/>
    </source>
</evidence>
<dbReference type="PANTHER" id="PTHR43240:SF5">
    <property type="entry name" value="1,4-DIHYDROXY-2-NAPHTHOYL-COA THIOESTERASE 1"/>
    <property type="match status" value="1"/>
</dbReference>
<comment type="similarity">
    <text evidence="1">Belongs to the thioesterase PaaI family.</text>
</comment>
<dbReference type="AlphaFoldDB" id="A0A9W6RD88"/>
<reference evidence="5" key="1">
    <citation type="submission" date="2023-03" db="EMBL/GenBank/DDBJ databases">
        <title>Actinoallomurus iriomotensis NBRC 103681.</title>
        <authorList>
            <person name="Ichikawa N."/>
            <person name="Sato H."/>
            <person name="Tonouchi N."/>
        </authorList>
    </citation>
    <scope>NUCLEOTIDE SEQUENCE</scope>
    <source>
        <strain evidence="5">NBRC 103681</strain>
    </source>
</reference>
<comment type="caution">
    <text evidence="5">The sequence shown here is derived from an EMBL/GenBank/DDBJ whole genome shotgun (WGS) entry which is preliminary data.</text>
</comment>
<evidence type="ECO:0000313" key="6">
    <source>
        <dbReference type="Proteomes" id="UP001165135"/>
    </source>
</evidence>
<evidence type="ECO:0000259" key="4">
    <source>
        <dbReference type="Pfam" id="PF20680"/>
    </source>
</evidence>
<evidence type="ECO:0000256" key="2">
    <source>
        <dbReference type="ARBA" id="ARBA00022801"/>
    </source>
</evidence>
<dbReference type="GO" id="GO:0005829">
    <property type="term" value="C:cytosol"/>
    <property type="evidence" value="ECO:0007669"/>
    <property type="project" value="TreeGrafter"/>
</dbReference>
<evidence type="ECO:0000313" key="5">
    <source>
        <dbReference type="EMBL" id="GLY73668.1"/>
    </source>
</evidence>
<sequence length="325" mass="34757">MTLHELERLSRELGGASSPLDGRLGIEYLEATTGRVVARMPVEGNTQVYGVLHGGASCALAEAVGSCAAAIHAGPGRTAVGIEINATHHRPAGSGHVTAVATVSHAGRTLVTCDVVITDEQDRRVCTARVTSMLRDRPRDPEPDIADEEPRIAPVVERLASRGAAEIAHPGGTLLAHLERVHALLAEWGARPALRLAGLCHAYYGTDGFATALGDPDHRDELTALIGEEAEGLVHFYAGCDRRFSHPGLADPAGPFRDRFTGAVLQPPLALRRDFAELTAANELDVMRANPDLHARYGPELLDLFTSWRALLSVPAWQAVRATLR</sequence>
<dbReference type="NCBIfam" id="TIGR00369">
    <property type="entry name" value="unchar_dom_1"/>
    <property type="match status" value="1"/>
</dbReference>
<dbReference type="Pfam" id="PF03061">
    <property type="entry name" value="4HBT"/>
    <property type="match status" value="1"/>
</dbReference>
<dbReference type="InterPro" id="IPR049202">
    <property type="entry name" value="DUF6817"/>
</dbReference>
<dbReference type="PANTHER" id="PTHR43240">
    <property type="entry name" value="1,4-DIHYDROXY-2-NAPHTHOYL-COA THIOESTERASE 1"/>
    <property type="match status" value="1"/>
</dbReference>
<gene>
    <name evidence="5" type="ORF">Airi01_019350</name>
</gene>
<dbReference type="CDD" id="cd03443">
    <property type="entry name" value="PaaI_thioesterase"/>
    <property type="match status" value="1"/>
</dbReference>
<dbReference type="InterPro" id="IPR029069">
    <property type="entry name" value="HotDog_dom_sf"/>
</dbReference>
<proteinExistence type="inferred from homology"/>
<dbReference type="EMBL" id="BSTJ01000002">
    <property type="protein sequence ID" value="GLY73668.1"/>
    <property type="molecule type" value="Genomic_DNA"/>
</dbReference>
<evidence type="ECO:0008006" key="7">
    <source>
        <dbReference type="Google" id="ProtNLM"/>
    </source>
</evidence>
<feature type="domain" description="DUF6817" evidence="4">
    <location>
        <begin position="159"/>
        <end position="242"/>
    </location>
</feature>
<dbReference type="GO" id="GO:0061522">
    <property type="term" value="F:1,4-dihydroxy-2-naphthoyl-CoA thioesterase activity"/>
    <property type="evidence" value="ECO:0007669"/>
    <property type="project" value="TreeGrafter"/>
</dbReference>
<evidence type="ECO:0000256" key="1">
    <source>
        <dbReference type="ARBA" id="ARBA00008324"/>
    </source>
</evidence>
<dbReference type="InterPro" id="IPR003736">
    <property type="entry name" value="PAAI_dom"/>
</dbReference>
<dbReference type="InterPro" id="IPR006683">
    <property type="entry name" value="Thioestr_dom"/>
</dbReference>
<protein>
    <recommendedName>
        <fullName evidence="7">Thioesterase</fullName>
    </recommendedName>
</protein>
<dbReference type="Proteomes" id="UP001165135">
    <property type="component" value="Unassembled WGS sequence"/>
</dbReference>
<name>A0A9W6RD88_9ACTN</name>
<feature type="domain" description="Thioesterase" evidence="3">
    <location>
        <begin position="49"/>
        <end position="126"/>
    </location>
</feature>
<dbReference type="RefSeq" id="WP_432705549.1">
    <property type="nucleotide sequence ID" value="NZ_BSTJ01000002.1"/>
</dbReference>
<accession>A0A9W6RD88</accession>
<dbReference type="Gene3D" id="3.10.129.10">
    <property type="entry name" value="Hotdog Thioesterase"/>
    <property type="match status" value="1"/>
</dbReference>
<dbReference type="Pfam" id="PF20680">
    <property type="entry name" value="DUF6817"/>
    <property type="match status" value="1"/>
</dbReference>